<evidence type="ECO:0000256" key="15">
    <source>
        <dbReference type="SAM" id="Coils"/>
    </source>
</evidence>
<dbReference type="GO" id="GO:0007018">
    <property type="term" value="P:microtubule-based movement"/>
    <property type="evidence" value="ECO:0007669"/>
    <property type="project" value="InterPro"/>
</dbReference>
<dbReference type="GO" id="GO:0045505">
    <property type="term" value="F:dynein intermediate chain binding"/>
    <property type="evidence" value="ECO:0007669"/>
    <property type="project" value="InterPro"/>
</dbReference>
<keyword evidence="19" id="KW-1185">Reference proteome</keyword>
<dbReference type="Pfam" id="PF08393">
    <property type="entry name" value="DHC_N2"/>
    <property type="match status" value="2"/>
</dbReference>
<dbReference type="FunFam" id="3.40.50.300:FF:000122">
    <property type="entry name" value="Cytoplasmic dynein 1 heavy chain"/>
    <property type="match status" value="1"/>
</dbReference>
<dbReference type="Pfam" id="PF12781">
    <property type="entry name" value="AAA_9"/>
    <property type="match status" value="1"/>
</dbReference>
<dbReference type="FunFam" id="1.10.287.2620:FF:000001">
    <property type="entry name" value="Cytoplasmic dynein heavy chain 1"/>
    <property type="match status" value="1"/>
</dbReference>
<dbReference type="InterPro" id="IPR003593">
    <property type="entry name" value="AAA+_ATPase"/>
</dbReference>
<feature type="coiled-coil region" evidence="15">
    <location>
        <begin position="3310"/>
        <end position="3365"/>
    </location>
</feature>
<dbReference type="CDD" id="cd00009">
    <property type="entry name" value="AAA"/>
    <property type="match status" value="2"/>
</dbReference>
<comment type="subunit">
    <text evidence="3">Consists of at least two heavy chains and a number of intermediate and light chains.</text>
</comment>
<keyword evidence="8" id="KW-0547">Nucleotide-binding</keyword>
<keyword evidence="12" id="KW-0505">Motor protein</keyword>
<dbReference type="GO" id="GO:0005858">
    <property type="term" value="C:axonemal dynein complex"/>
    <property type="evidence" value="ECO:0007669"/>
    <property type="project" value="TreeGrafter"/>
</dbReference>
<protein>
    <recommendedName>
        <fullName evidence="4">Dynein heavy chain, cytoplasmic</fullName>
    </recommendedName>
    <alternativeName>
        <fullName evidence="14">Dynein heavy chain, cytosolic</fullName>
    </alternativeName>
</protein>
<keyword evidence="6" id="KW-0493">Microtubule</keyword>
<dbReference type="InterPro" id="IPR013602">
    <property type="entry name" value="Dynein_heavy_linker"/>
</dbReference>
<evidence type="ECO:0000256" key="13">
    <source>
        <dbReference type="ARBA" id="ARBA00023212"/>
    </source>
</evidence>
<dbReference type="GO" id="GO:0008569">
    <property type="term" value="F:minus-end-directed microtubule motor activity"/>
    <property type="evidence" value="ECO:0007669"/>
    <property type="project" value="InterPro"/>
</dbReference>
<dbReference type="FunFam" id="1.20.920.30:FF:000024">
    <property type="entry name" value="Dynein heavy chain, cytosolic, putative"/>
    <property type="match status" value="1"/>
</dbReference>
<dbReference type="Gene3D" id="1.20.1270.280">
    <property type="match status" value="1"/>
</dbReference>
<evidence type="ECO:0000256" key="1">
    <source>
        <dbReference type="ARBA" id="ARBA00004245"/>
    </source>
</evidence>
<dbReference type="GO" id="GO:0051959">
    <property type="term" value="F:dynein light intermediate chain binding"/>
    <property type="evidence" value="ECO:0007669"/>
    <property type="project" value="InterPro"/>
</dbReference>
<dbReference type="InterPro" id="IPR026983">
    <property type="entry name" value="DHC"/>
</dbReference>
<organism evidence="18 19">
    <name type="scientific">Vitrella brassicaformis (strain CCMP3155)</name>
    <dbReference type="NCBI Taxonomy" id="1169540"/>
    <lineage>
        <taxon>Eukaryota</taxon>
        <taxon>Sar</taxon>
        <taxon>Alveolata</taxon>
        <taxon>Colpodellida</taxon>
        <taxon>Vitrellaceae</taxon>
        <taxon>Vitrella</taxon>
    </lineage>
</organism>
<dbReference type="FunFam" id="3.10.490.20:FF:000004">
    <property type="entry name" value="Cytoplasmic dynein heavy chain 2"/>
    <property type="match status" value="1"/>
</dbReference>
<sequence length="4587" mass="523817">MEGINKAPVIDFLLAVCPPVLDCSREELMRLLTGRKDGEKIQQFIADAQIHTLVVGKEILQTESEKADEEPQHRLFLDLEVSFKGSRATIIAFAKRPGFNVVDTGGAGERAGEQDLTGGRQSSLRHIGGQLQMITLGYMDNESSPFELVHTYLQNSFAPLFNTYRSEGGDDESKGQDETKIGIPNVQKKIAELAMSCMQCQQNVEIPEISLTVDPEIREAAARSKSKGTKLRVEDFAERLEDPSFLNQIQSGVNRWIKEIQKVTRLSRDPTTGSAMQEINFWLGLERALNHAHQQLQTPEIELTLNLLKQAKRFLATISFEADTGLKPAMEKVSNIIILMRDFPINDLLAATTVDQLTYSIRSIFSHMRKIKNATLYPLLRAFNLVEAVSRDLAAQILKVLSSQRLMQLEYEEFDHATAGCNELFRLWEDEVRNFKDLVREQVKKRGTSERPPPKLNCEHTALQERIEDLRKFRRQHQKLKEVISKVLTDGRTGGEMGAHREITSAYKLFLNIDVLDVSRSGTEAWEQAKKAYDDKIDRAESQITSKLRDRLGAAKTASEMFRVFSRFNALFFRPRIRGAIQEYQSSLIQQVKDDIRKLQNKFKEHYTSTQAAKMATVRDIPPTSGAIIWAKQLERRLQVYMRRVEDVLGKGWEQHIEGQKLKQDGDAFAKKLNTMVIFDNWLKDIKDVKSFDVGGRIFDVHKNGDNDYELVVNYDQQIITLFKEVRNLQCLQFRVPYSVKVTSDEAKLNYPFAMTLLESVRTYTQSCSKVDDSIAPLVASYQKEVNQLIMDGIHLKWDSDRLESYARRFADQVFLFQDKVTDLLAQNEQMQRDIESLAHMPLAGEGFKEVMEKLQKMVDDMNLANFSNLSIWVDKVDKHIQSILITRLRQLVEEWVKQFTSWPDGGTTLIESGTLHELKMQNQQLYLDPPKEGARQTWICNFHSTLGTICNLSRIQSARFDAFAKGGAQQVAPREQTYSHLLKELDTKILEDAYAAVERIVDSMEEYVKTWLQYQSLWDIESSTVFNRLGDDIETWQHLLNEIKASRATFDNSETQRTFGPIIIDYRAVQSKVNNKYDAWHKEILNSFGHKVGDQTNTFYNDIQTARFNLEKISLEGAGSDVTAFVTAIQETKKNAAVWAHQMEHLRASQKLLERQRFAFPQEWLWLDRVEGEWEAFEQILGRKAALMEREIPNLKTQIIQKDRLLDEKIKQAYAEWSSAKPLQGNVRPNQAMDTLSVFESRLGKLNEEYDKVVKAKELLDMDVGTSDVLAPLREEVENLKGVWTELSGVYSLLETLKETPWSAVVPKKVRQGLNDVLEKLKALPPKLRQYEAFEHMQLMLKSFLKLNVLLVEMKTEALKERHWKILLQKLRLTVHYPDLTLGHLWDADLPKNEASIKEILAQAQGEMALEEFLRQVKEIWGSYELDLVVYQNKCRLIRAWDELFAQIDEHLSSLTSMKLSPYFKVFEEEALAWDEKLNRWRVLFDTWMDVQRKWVYLEGIFYGSADIQTLLPNEYSRFRTIDNDFIAIMKKVTQRPKDLLEMIGNSRDVKVVQRHLNKMFAGITALELDTEDPDQIVGMSSREGEVVHFKSVVKISDDPAINAWLSRVEQAMQNTLGALLEEAVDQYAKVATGDAKSMDVSAFLDWVKTFPAQIVLLAVQVDWSERVEKALKAGSAANVVKALTGVEDRCVGVLNLLADQVLTDVEKKQRQKYEQLITELVHQRDVIRSLKSDGVAHDGDFKWLQMMRMYWNPKESDPLKKLVIKMANASFEYGFEYLGIGEKLVQTPLTDRCYLTLTQALHMRLGGNPFGPAGTGKTETVKALGTQLGRFVLVFCCDESFDNNAIGRIFVGLCQVGAWGCFDEFNRLEERILSAVSEQILTIQTGLKEQRSEIEMLQKTVRLNPNMGIFVTMNPGYAGRSNLPDNLKQLFREMAMIKPDKELIAQVMLYSQGFRTAERLAGKIVSLFDLCQNQLSNQPHYDFGLRSLKSVLNSAGNLKRQSLQQRKDDVPEGEKLEDAEQKILLRSVCDTLVPKLVAQDVPLLRSLMSGVFPGADIMVVEEAILTDEIKRLCRLRHLQCTNKFLEKVLQLYQIQNLCHGVMMVGNVGSGKSTAWRLLIDAMTKVDGRKGESYVVDPKAVTKDELYGKLDPTTLEWTDGVFTDILRRILMSLRGEKDRRHWIVFDGDVDPEWAENLNSVLDDNKLLTLPNGERLQIPSNVRIMFEVETLKYATLATVSRCGMVWFSEDVIAYTMVFHNHLNFLQYGVLEDEMQQEEEVHKIEAAVLPPEDQDDPDKPHTTTARIQHKKNFTDDERRVRERSVEIMKPFFEHDGFVIKALEKASEFEHIMVFTPIRVLEATFSLIRKGVNMIVEYNENHMDFPMSDEAMQRFLSKWLVISVLWGMGGAMSLSQRAAYATALAALATTPLPSGLNEDFTLLDFEARLDDGEWHPWRQRVPQVDIEPHRATDADLVIVTVDTLRHRSVLAAWLEEKKPFILCGPPGSGKTMTLMSTLKGLADFDMASLNFSSGSTPELLLKTFDHYCEYVKTPGGVILRPSQPGKWLIVFCDEINLPTPDKYGTQRVIMFIRQMTEAGGFWRPSDRQWVKLERVQFVGACNPPTDAGRSPMSDRFLRHAPLIFVDFPGAESLKQIYGTFNRGILKMVPSLRNHGDALTNAMVEFYRASQKRFTVDMQPHYIYSPRELTRWKVAIYEAIKDRDDLTLEGLVRLWAHEGLRIFQDRLVELYERTWTDEKINEIALQYFTGVNESHLKRPILFSCYNAKNYEEIDREELRTLIQSKLRVFYEEELSVQLVIFDQVLDHITRIDRVLRQPLGHLLLVGASGAGKTVLSKFVSWMNGLSVFQIKAGRNYDTTAFEADLRHVMKRAGIKEEKITFIFDESNALGPAFLERMNALLAAGEVPGLFEGDEYSQLMSECKAAMAGDIGVDEGELFSRFTKQVQRNLHIVFTMNPANPDFANRQATSPALFNRCIIDWFGDWPHDALVQVAREFTGNMELARDAFVCDRAEDFQDDEERHMAVANAIVFFHEKVDEMNQKLMRAAKKYNYVTPRDYLDFINHFLGLVEEKREEVMEQQKHLNVGLTKLKETEQQVAELQVSLAEKDKDLAAKNKLAEEKMQVMVKEQADAEEKKKEAERMQKELDKKAAEIAERAKVVRAQLAEAEPALIEAKNSVKNISKKNLDELRNMPNPPSAVKLALEAVVVLLTQATAAVTWDDIKKAIKGGDFINQVLNFDSEGIQSKTRVRVERDYLKSEEWDTAKIDRASKAAGPLALWVESQFSFAKILESVEPLQQEIRGLENEKNQNQRELDKAKDLIATLEGRIDEYKREYADLISKVQIIKREMETVQSKVERSISLLNNLASEKDRWAETSQGFQQEMGTIVGDCLLAGAFCTYIGFFDHYYRNRLSLEWRENLETLGIRFRDDLSLIDYLSKPSERLQWTANALPADDLSTENAIVLKRFIRYPLIIDPSGQATNFIINEYAEKRLMKTSFADTSFMKNLESALRFGTPLLVQDVERVDPILNPVLNQETHKQGGRVLINVGDAEIDFSPSFTMFLSTRDPTAQFTPDLCSRVTFVNFTVTPSSLQNQCMNLVLKSERPDVDKKRSDMLKLQGEFRVKIRELEDSLLMALSNVKGNILDDDSVIATLETLKKQAAQVAQEAARTDAVMDEIDLTSQQYMPLAQSAARIFFSMEQLGTVYFLYQHSLQFFLDIFHDALRDQDALSKVGRDDYTARLGVIFDSLFRITFQRVARGLQWNDRLVFAIRLSQIRSDNDPHTAYNAKELDLLMKGAGFEMKSDDAAAHDVRAKRWAAVLDGKLNTAQAKGLHDLEALPCFANTLLVSFESKKAEWRALLDDMESENKLPQDFALDDKANPNVKKIRDALVIRALRPDRLIAALNSLIDLVLGKGFLWLNELNLQRIAQKETKSLSPLVLVSAPGFDPSSQVVELAHELNKPMQSIAMGSQEGYQIADKAINAAAKNGTWVLLKNVHLSTRWLQELEKKLHRLNPHEHFRIFLTMEINPNVPLNLLRVSTTIVFEPPVGVKASLQRSYSNLLSIKRSDRTPVERSRLHFLLAMLHAIVLERKRYAPVGWTKRYEFSDADQQCALDTIDYWLDAVSNNGTMTNVRPEKIPWDALRTVLKAVIYGGRVDNEFDHRVLSSFVDHLFCEEAFTKAEYVLCTLVEGVQPLKSPESGRKRENFISWVEALPDKESPAWLGLPIHAEQMLQANQGTYTMTKLLLMQGGEDDLRYEPPAAEAAKDVTPTAAGAAQADDKGGPRPRRGSRRHSMELGNWLSALLPKIQSLLMSLPSGMEKLVRTAEAVQNPLFRCFDREVNVSLRLLHRIKSDLEQLQEVCSGKMKTTNELRALALNISADTIPKDWKRYSVAEYLTATQWLADFTRRIAQLKEITKTKDFGRHKLWMGGLLFPEAYLTATRQAVAQHFHWSLEELFLCVEIGNTQVDDQSFIITGMAMEGAAWDANKKCLTLTEELSVELPPARFRWTRRDDPAIAHLLDPNKALTIPVYLTDVRRELVTSVRLPIPSNIPTALWIQRSATLIIWRK</sequence>
<accession>A0A0G4FPR4</accession>
<dbReference type="SUPFAM" id="SSF52540">
    <property type="entry name" value="P-loop containing nucleoside triphosphate hydrolases"/>
    <property type="match status" value="4"/>
</dbReference>
<dbReference type="Pfam" id="PF12780">
    <property type="entry name" value="AAA_8"/>
    <property type="match status" value="1"/>
</dbReference>
<comment type="similarity">
    <text evidence="2">Belongs to the dynein heavy chain family.</text>
</comment>
<feature type="domain" description="AAA+ ATPase" evidence="17">
    <location>
        <begin position="2494"/>
        <end position="2644"/>
    </location>
</feature>
<dbReference type="FunCoup" id="A0A0G4FPR4">
    <property type="interactions" value="252"/>
</dbReference>
<dbReference type="FunFam" id="1.20.140.100:FF:000002">
    <property type="entry name" value="Cytoplasmic dynein heavy chain 1"/>
    <property type="match status" value="1"/>
</dbReference>
<gene>
    <name evidence="18" type="ORF">Vbra_752</name>
</gene>
<dbReference type="VEuPathDB" id="CryptoDB:Vbra_752"/>
<evidence type="ECO:0000256" key="10">
    <source>
        <dbReference type="ARBA" id="ARBA00023017"/>
    </source>
</evidence>
<dbReference type="GO" id="GO:0005524">
    <property type="term" value="F:ATP binding"/>
    <property type="evidence" value="ECO:0007669"/>
    <property type="project" value="UniProtKB-KW"/>
</dbReference>
<dbReference type="InterPro" id="IPR041658">
    <property type="entry name" value="AAA_lid_11"/>
</dbReference>
<evidence type="ECO:0000256" key="12">
    <source>
        <dbReference type="ARBA" id="ARBA00023175"/>
    </source>
</evidence>
<dbReference type="Gene3D" id="1.20.140.100">
    <property type="entry name" value="Dynein heavy chain, N-terminal domain 2"/>
    <property type="match status" value="1"/>
</dbReference>
<dbReference type="InterPro" id="IPR013594">
    <property type="entry name" value="Dynein_heavy_tail"/>
</dbReference>
<evidence type="ECO:0000259" key="17">
    <source>
        <dbReference type="SMART" id="SM00382"/>
    </source>
</evidence>
<keyword evidence="9" id="KW-0067">ATP-binding</keyword>
<dbReference type="InParanoid" id="A0A0G4FPR4"/>
<evidence type="ECO:0000256" key="16">
    <source>
        <dbReference type="SAM" id="MobiDB-lite"/>
    </source>
</evidence>
<dbReference type="EMBL" id="CDMY01000477">
    <property type="protein sequence ID" value="CEM16453.1"/>
    <property type="molecule type" value="Genomic_DNA"/>
</dbReference>
<dbReference type="Pfam" id="PF17852">
    <property type="entry name" value="Dynein_AAA_lid"/>
    <property type="match status" value="1"/>
</dbReference>
<evidence type="ECO:0000256" key="7">
    <source>
        <dbReference type="ARBA" id="ARBA00022737"/>
    </source>
</evidence>
<dbReference type="Gene3D" id="1.10.8.720">
    <property type="entry name" value="Region D6 of dynein motor"/>
    <property type="match status" value="1"/>
</dbReference>
<feature type="domain" description="AAA+ ATPase" evidence="17">
    <location>
        <begin position="1808"/>
        <end position="1951"/>
    </location>
</feature>
<dbReference type="PANTHER" id="PTHR46532">
    <property type="entry name" value="MALE FERTILITY FACTOR KL5"/>
    <property type="match status" value="1"/>
</dbReference>
<feature type="region of interest" description="Disordered" evidence="16">
    <location>
        <begin position="4281"/>
        <end position="4310"/>
    </location>
</feature>
<dbReference type="InterPro" id="IPR035706">
    <property type="entry name" value="AAA_9"/>
</dbReference>
<evidence type="ECO:0000313" key="18">
    <source>
        <dbReference type="EMBL" id="CEM16453.1"/>
    </source>
</evidence>
<dbReference type="FunFam" id="3.40.50.300:FF:000373">
    <property type="entry name" value="Cytoplasmic dynein heavy chain 2"/>
    <property type="match status" value="1"/>
</dbReference>
<dbReference type="InterPro" id="IPR024317">
    <property type="entry name" value="Dynein_heavy_chain_D4_dom"/>
</dbReference>
<dbReference type="Gene3D" id="1.10.8.710">
    <property type="match status" value="1"/>
</dbReference>
<dbReference type="STRING" id="1169540.A0A0G4FPR4"/>
<dbReference type="InterPro" id="IPR004273">
    <property type="entry name" value="Dynein_heavy_D6_P-loop"/>
</dbReference>
<feature type="domain" description="AAA+ ATPase" evidence="17">
    <location>
        <begin position="2835"/>
        <end position="2999"/>
    </location>
</feature>
<dbReference type="OMA" id="NERQMTR"/>
<evidence type="ECO:0000256" key="6">
    <source>
        <dbReference type="ARBA" id="ARBA00022701"/>
    </source>
</evidence>
<evidence type="ECO:0000256" key="3">
    <source>
        <dbReference type="ARBA" id="ARBA00011655"/>
    </source>
</evidence>
<evidence type="ECO:0000256" key="8">
    <source>
        <dbReference type="ARBA" id="ARBA00022741"/>
    </source>
</evidence>
<evidence type="ECO:0000256" key="11">
    <source>
        <dbReference type="ARBA" id="ARBA00023054"/>
    </source>
</evidence>
<reference evidence="18 19" key="1">
    <citation type="submission" date="2014-11" db="EMBL/GenBank/DDBJ databases">
        <authorList>
            <person name="Zhu J."/>
            <person name="Qi W."/>
            <person name="Song R."/>
        </authorList>
    </citation>
    <scope>NUCLEOTIDE SEQUENCE [LARGE SCALE GENOMIC DNA]</scope>
</reference>
<dbReference type="Pfam" id="PF12777">
    <property type="entry name" value="MT"/>
    <property type="match status" value="1"/>
</dbReference>
<evidence type="ECO:0000256" key="14">
    <source>
        <dbReference type="ARBA" id="ARBA00033439"/>
    </source>
</evidence>
<comment type="subcellular location">
    <subcellularLocation>
        <location evidence="1">Cytoplasm</location>
        <location evidence="1">Cytoskeleton</location>
    </subcellularLocation>
</comment>
<dbReference type="Gene3D" id="1.10.287.2620">
    <property type="match status" value="1"/>
</dbReference>
<evidence type="ECO:0000256" key="4">
    <source>
        <dbReference type="ARBA" id="ARBA00022197"/>
    </source>
</evidence>
<proteinExistence type="inferred from homology"/>
<name>A0A0G4FPR4_VITBC</name>
<dbReference type="FunFam" id="3.40.50.300:FF:000071">
    <property type="entry name" value="Cytoplasmic dynein heavy chain 1"/>
    <property type="match status" value="1"/>
</dbReference>
<evidence type="ECO:0000313" key="19">
    <source>
        <dbReference type="Proteomes" id="UP000041254"/>
    </source>
</evidence>
<dbReference type="Pfam" id="PF12775">
    <property type="entry name" value="AAA_7"/>
    <property type="match status" value="1"/>
</dbReference>
<dbReference type="PANTHER" id="PTHR46532:SF4">
    <property type="entry name" value="AAA+ ATPASE DOMAIN-CONTAINING PROTEIN"/>
    <property type="match status" value="1"/>
</dbReference>
<dbReference type="Pfam" id="PF03028">
    <property type="entry name" value="Dynein_heavy"/>
    <property type="match status" value="1"/>
</dbReference>
<evidence type="ECO:0000256" key="2">
    <source>
        <dbReference type="ARBA" id="ARBA00008887"/>
    </source>
</evidence>
<dbReference type="FunFam" id="1.20.920.20:FF:000002">
    <property type="entry name" value="Cytoplasmic dynein 1 heavy chain"/>
    <property type="match status" value="1"/>
</dbReference>
<keyword evidence="11 15" id="KW-0175">Coiled coil</keyword>
<feature type="coiled-coil region" evidence="15">
    <location>
        <begin position="589"/>
        <end position="651"/>
    </location>
</feature>
<dbReference type="Proteomes" id="UP000041254">
    <property type="component" value="Unassembled WGS sequence"/>
</dbReference>
<dbReference type="Gene3D" id="6.10.140.1060">
    <property type="match status" value="1"/>
</dbReference>
<dbReference type="Gene3D" id="1.20.920.20">
    <property type="match status" value="2"/>
</dbReference>
<dbReference type="InterPro" id="IPR035699">
    <property type="entry name" value="AAA_6"/>
</dbReference>
<dbReference type="InterPro" id="IPR042222">
    <property type="entry name" value="Dynein_2_N"/>
</dbReference>
<dbReference type="PhylomeDB" id="A0A0G4FPR4"/>
<dbReference type="InterPro" id="IPR041228">
    <property type="entry name" value="Dynein_C"/>
</dbReference>
<dbReference type="Pfam" id="PF18198">
    <property type="entry name" value="AAA_lid_11"/>
    <property type="match status" value="1"/>
</dbReference>
<dbReference type="Gene3D" id="3.10.490.20">
    <property type="match status" value="1"/>
</dbReference>
<dbReference type="InterPro" id="IPR041466">
    <property type="entry name" value="Dynein_AAA5_ext"/>
</dbReference>
<keyword evidence="7" id="KW-0677">Repeat</keyword>
<dbReference type="GO" id="GO:0005874">
    <property type="term" value="C:microtubule"/>
    <property type="evidence" value="ECO:0007669"/>
    <property type="project" value="UniProtKB-KW"/>
</dbReference>
<dbReference type="FunFam" id="1.10.8.710:FF:000009">
    <property type="entry name" value="Dynein heavy chain-like protein"/>
    <property type="match status" value="1"/>
</dbReference>
<dbReference type="Gene3D" id="1.20.58.1120">
    <property type="match status" value="1"/>
</dbReference>
<dbReference type="Pfam" id="PF12774">
    <property type="entry name" value="AAA_6"/>
    <property type="match status" value="1"/>
</dbReference>
<dbReference type="Gene3D" id="1.20.920.30">
    <property type="match status" value="1"/>
</dbReference>
<dbReference type="FunFam" id="1.10.8.720:FF:000003">
    <property type="entry name" value="Cytoplasmic dynein heavy chain 2"/>
    <property type="match status" value="1"/>
</dbReference>
<dbReference type="Pfam" id="PF22597">
    <property type="entry name" value="DYN_lid"/>
    <property type="match status" value="1"/>
</dbReference>
<dbReference type="Pfam" id="PF18199">
    <property type="entry name" value="Dynein_C"/>
    <property type="match status" value="1"/>
</dbReference>
<dbReference type="Gene3D" id="3.40.50.300">
    <property type="entry name" value="P-loop containing nucleotide triphosphate hydrolases"/>
    <property type="match status" value="5"/>
</dbReference>
<evidence type="ECO:0000256" key="9">
    <source>
        <dbReference type="ARBA" id="ARBA00022840"/>
    </source>
</evidence>
<dbReference type="FunFam" id="1.20.58.1120:FF:000013">
    <property type="entry name" value="Dynein heavy chain-like protein"/>
    <property type="match status" value="1"/>
</dbReference>
<dbReference type="InterPro" id="IPR042219">
    <property type="entry name" value="AAA_lid_11_sf"/>
</dbReference>
<dbReference type="Gene3D" id="1.10.472.130">
    <property type="match status" value="1"/>
</dbReference>
<dbReference type="InterPro" id="IPR043160">
    <property type="entry name" value="Dynein_C_barrel"/>
</dbReference>
<dbReference type="FunFam" id="3.40.50.300:FF:000517">
    <property type="entry name" value="Cytoplasmic dynein heavy chain 1"/>
    <property type="match status" value="1"/>
</dbReference>
<dbReference type="OrthoDB" id="447173at2759"/>
<feature type="coiled-coil region" evidence="15">
    <location>
        <begin position="3107"/>
        <end position="3173"/>
    </location>
</feature>
<evidence type="ECO:0000256" key="5">
    <source>
        <dbReference type="ARBA" id="ARBA00022490"/>
    </source>
</evidence>
<dbReference type="Pfam" id="PF08385">
    <property type="entry name" value="DHC_N1"/>
    <property type="match status" value="1"/>
</dbReference>
<dbReference type="Gene3D" id="1.10.8.1220">
    <property type="match status" value="1"/>
</dbReference>
<dbReference type="InterPro" id="IPR024743">
    <property type="entry name" value="Dynein_HC_stalk"/>
</dbReference>
<keyword evidence="10" id="KW-0243">Dynein</keyword>
<dbReference type="InterPro" id="IPR043157">
    <property type="entry name" value="Dynein_AAA1S"/>
</dbReference>
<keyword evidence="13" id="KW-0206">Cytoskeleton</keyword>
<dbReference type="InterPro" id="IPR027417">
    <property type="entry name" value="P-loop_NTPase"/>
</dbReference>
<dbReference type="InterPro" id="IPR054354">
    <property type="entry name" value="DYNC2H1-like_lid"/>
</dbReference>
<dbReference type="SMART" id="SM00382">
    <property type="entry name" value="AAA"/>
    <property type="match status" value="3"/>
</dbReference>
<keyword evidence="5" id="KW-0963">Cytoplasm</keyword>